<evidence type="ECO:0000313" key="2">
    <source>
        <dbReference type="Proteomes" id="UP000053732"/>
    </source>
</evidence>
<proteinExistence type="predicted"/>
<protein>
    <submittedName>
        <fullName evidence="1">Str. FM013</fullName>
    </submittedName>
</protein>
<sequence>MIGDLLLWHLLREISKISHFLRFPSRIALFPSQYDIHHEMFQILPMQ</sequence>
<gene>
    <name evidence="1" type="ORF">PCAMFM013_S029g000019</name>
</gene>
<accession>A0A0G4PR02</accession>
<reference evidence="1 2" key="1">
    <citation type="journal article" date="2014" name="Nat. Commun.">
        <title>Multiple recent horizontal transfers of a large genomic region in cheese making fungi.</title>
        <authorList>
            <person name="Cheeseman K."/>
            <person name="Ropars J."/>
            <person name="Renault P."/>
            <person name="Dupont J."/>
            <person name="Gouzy J."/>
            <person name="Branca A."/>
            <person name="Abraham A.L."/>
            <person name="Ceppi M."/>
            <person name="Conseiller E."/>
            <person name="Debuchy R."/>
            <person name="Malagnac F."/>
            <person name="Goarin A."/>
            <person name="Silar P."/>
            <person name="Lacoste S."/>
            <person name="Sallet E."/>
            <person name="Bensimon A."/>
            <person name="Giraud T."/>
            <person name="Brygoo Y."/>
        </authorList>
    </citation>
    <scope>NUCLEOTIDE SEQUENCE [LARGE SCALE GENOMIC DNA]</scope>
    <source>
        <strain evidence="2">FM 013</strain>
    </source>
</reference>
<name>A0A0G4PR02_PENC3</name>
<dbReference type="EMBL" id="HG793162">
    <property type="protein sequence ID" value="CRL28603.1"/>
    <property type="molecule type" value="Genomic_DNA"/>
</dbReference>
<organism evidence="1 2">
    <name type="scientific">Penicillium camemberti (strain FM 013)</name>
    <dbReference type="NCBI Taxonomy" id="1429867"/>
    <lineage>
        <taxon>Eukaryota</taxon>
        <taxon>Fungi</taxon>
        <taxon>Dikarya</taxon>
        <taxon>Ascomycota</taxon>
        <taxon>Pezizomycotina</taxon>
        <taxon>Eurotiomycetes</taxon>
        <taxon>Eurotiomycetidae</taxon>
        <taxon>Eurotiales</taxon>
        <taxon>Aspergillaceae</taxon>
        <taxon>Penicillium</taxon>
    </lineage>
</organism>
<dbReference type="Proteomes" id="UP000053732">
    <property type="component" value="Unassembled WGS sequence"/>
</dbReference>
<keyword evidence="2" id="KW-1185">Reference proteome</keyword>
<dbReference type="AlphaFoldDB" id="A0A0G4PR02"/>
<evidence type="ECO:0000313" key="1">
    <source>
        <dbReference type="EMBL" id="CRL28603.1"/>
    </source>
</evidence>